<proteinExistence type="predicted"/>
<dbReference type="AlphaFoldDB" id="A0A2K4ZJ59"/>
<sequence>MLIPHLHFCGDCEKAIALYEKAFDTKAENIVHNYDYARWWRKGNVFMIDSTLK</sequence>
<dbReference type="InterPro" id="IPR029068">
    <property type="entry name" value="Glyas_Bleomycin-R_OHBP_Dase"/>
</dbReference>
<gene>
    <name evidence="1" type="ORF">AMURIS_03254</name>
</gene>
<name>A0A2K4ZJ59_9FIRM</name>
<evidence type="ECO:0000313" key="2">
    <source>
        <dbReference type="Proteomes" id="UP000236311"/>
    </source>
</evidence>
<accession>A0A2K4ZJ59</accession>
<keyword evidence="2" id="KW-1185">Reference proteome</keyword>
<dbReference type="Gene3D" id="3.30.720.100">
    <property type="match status" value="1"/>
</dbReference>
<dbReference type="Proteomes" id="UP000236311">
    <property type="component" value="Unassembled WGS sequence"/>
</dbReference>
<reference evidence="1 2" key="1">
    <citation type="submission" date="2018-01" db="EMBL/GenBank/DDBJ databases">
        <authorList>
            <person name="Gaut B.S."/>
            <person name="Morton B.R."/>
            <person name="Clegg M.T."/>
            <person name="Duvall M.R."/>
        </authorList>
    </citation>
    <scope>NUCLEOTIDE SEQUENCE [LARGE SCALE GENOMIC DNA]</scope>
    <source>
        <strain evidence="1">GP69</strain>
    </source>
</reference>
<dbReference type="SUPFAM" id="SSF54593">
    <property type="entry name" value="Glyoxalase/Bleomycin resistance protein/Dihydroxybiphenyl dioxygenase"/>
    <property type="match status" value="1"/>
</dbReference>
<evidence type="ECO:0008006" key="3">
    <source>
        <dbReference type="Google" id="ProtNLM"/>
    </source>
</evidence>
<dbReference type="EMBL" id="OFSM01000017">
    <property type="protein sequence ID" value="SOY30523.1"/>
    <property type="molecule type" value="Genomic_DNA"/>
</dbReference>
<evidence type="ECO:0000313" key="1">
    <source>
        <dbReference type="EMBL" id="SOY30523.1"/>
    </source>
</evidence>
<protein>
    <recommendedName>
        <fullName evidence="3">PhnB-like domain-containing protein</fullName>
    </recommendedName>
</protein>
<organism evidence="1 2">
    <name type="scientific">Acetatifactor muris</name>
    <dbReference type="NCBI Taxonomy" id="879566"/>
    <lineage>
        <taxon>Bacteria</taxon>
        <taxon>Bacillati</taxon>
        <taxon>Bacillota</taxon>
        <taxon>Clostridia</taxon>
        <taxon>Lachnospirales</taxon>
        <taxon>Lachnospiraceae</taxon>
        <taxon>Acetatifactor</taxon>
    </lineage>
</organism>